<dbReference type="EMBL" id="KB644408">
    <property type="protein sequence ID" value="EPS25269.1"/>
    <property type="molecule type" value="Genomic_DNA"/>
</dbReference>
<name>S7Z584_PENO1</name>
<evidence type="ECO:0000313" key="2">
    <source>
        <dbReference type="EMBL" id="EPS25269.1"/>
    </source>
</evidence>
<protein>
    <submittedName>
        <fullName evidence="2">Uncharacterized protein</fullName>
    </submittedName>
</protein>
<evidence type="ECO:0000313" key="3">
    <source>
        <dbReference type="Proteomes" id="UP000019376"/>
    </source>
</evidence>
<sequence length="95" mass="9977">MADAVPPNHTTTSGCQSSPDDAIATRTMTGAAARIPSLQSILHHSGVQDPSTCGSKVGQSGTSFSWWWRLVMEICWALSLGGHCVHVVMVAALLS</sequence>
<dbReference type="AlphaFoldDB" id="S7Z584"/>
<organism evidence="2 3">
    <name type="scientific">Penicillium oxalicum (strain 114-2 / CGMCC 5302)</name>
    <name type="common">Penicillium decumbens</name>
    <dbReference type="NCBI Taxonomy" id="933388"/>
    <lineage>
        <taxon>Eukaryota</taxon>
        <taxon>Fungi</taxon>
        <taxon>Dikarya</taxon>
        <taxon>Ascomycota</taxon>
        <taxon>Pezizomycotina</taxon>
        <taxon>Eurotiomycetes</taxon>
        <taxon>Eurotiomycetidae</taxon>
        <taxon>Eurotiales</taxon>
        <taxon>Aspergillaceae</taxon>
        <taxon>Penicillium</taxon>
    </lineage>
</organism>
<dbReference type="Proteomes" id="UP000019376">
    <property type="component" value="Unassembled WGS sequence"/>
</dbReference>
<gene>
    <name evidence="2" type="ORF">PDE_00202</name>
</gene>
<evidence type="ECO:0000256" key="1">
    <source>
        <dbReference type="SAM" id="MobiDB-lite"/>
    </source>
</evidence>
<feature type="compositionally biased region" description="Polar residues" evidence="1">
    <location>
        <begin position="8"/>
        <end position="19"/>
    </location>
</feature>
<reference evidence="2 3" key="1">
    <citation type="journal article" date="2013" name="PLoS ONE">
        <title>Genomic and secretomic analyses reveal unique features of the lignocellulolytic enzyme system of Penicillium decumbens.</title>
        <authorList>
            <person name="Liu G."/>
            <person name="Zhang L."/>
            <person name="Wei X."/>
            <person name="Zou G."/>
            <person name="Qin Y."/>
            <person name="Ma L."/>
            <person name="Li J."/>
            <person name="Zheng H."/>
            <person name="Wang S."/>
            <person name="Wang C."/>
            <person name="Xun L."/>
            <person name="Zhao G.-P."/>
            <person name="Zhou Z."/>
            <person name="Qu Y."/>
        </authorList>
    </citation>
    <scope>NUCLEOTIDE SEQUENCE [LARGE SCALE GENOMIC DNA]</scope>
    <source>
        <strain evidence="3">114-2 / CGMCC 5302</strain>
    </source>
</reference>
<feature type="region of interest" description="Disordered" evidence="1">
    <location>
        <begin position="1"/>
        <end position="21"/>
    </location>
</feature>
<accession>S7Z584</accession>
<dbReference type="HOGENOM" id="CLU_2373454_0_0_1"/>
<keyword evidence="3" id="KW-1185">Reference proteome</keyword>
<proteinExistence type="predicted"/>